<feature type="domain" description="Retrotransposon gag" evidence="2">
    <location>
        <begin position="66"/>
        <end position="109"/>
    </location>
</feature>
<evidence type="ECO:0000259" key="2">
    <source>
        <dbReference type="Pfam" id="PF03732"/>
    </source>
</evidence>
<dbReference type="EMBL" id="LXQA010105776">
    <property type="protein sequence ID" value="MCI17517.1"/>
    <property type="molecule type" value="Genomic_DNA"/>
</dbReference>
<protein>
    <recommendedName>
        <fullName evidence="2">Retrotransposon gag domain-containing protein</fullName>
    </recommendedName>
</protein>
<evidence type="ECO:0000313" key="4">
    <source>
        <dbReference type="Proteomes" id="UP000265520"/>
    </source>
</evidence>
<keyword evidence="4" id="KW-1185">Reference proteome</keyword>
<comment type="caution">
    <text evidence="3">The sequence shown here is derived from an EMBL/GenBank/DDBJ whole genome shotgun (WGS) entry which is preliminary data.</text>
</comment>
<evidence type="ECO:0000313" key="3">
    <source>
        <dbReference type="EMBL" id="MCI17517.1"/>
    </source>
</evidence>
<reference evidence="3 4" key="1">
    <citation type="journal article" date="2018" name="Front. Plant Sci.">
        <title>Red Clover (Trifolium pratense) and Zigzag Clover (T. medium) - A Picture of Genomic Similarities and Differences.</title>
        <authorList>
            <person name="Dluhosova J."/>
            <person name="Istvanek J."/>
            <person name="Nedelnik J."/>
            <person name="Repkova J."/>
        </authorList>
    </citation>
    <scope>NUCLEOTIDE SEQUENCE [LARGE SCALE GENOMIC DNA]</scope>
    <source>
        <strain evidence="4">cv. 10/8</strain>
        <tissue evidence="3">Leaf</tissue>
    </source>
</reference>
<sequence length="145" mass="16824">HRSPWSDEDYPRGPLSRRIQGVPLPMGLEKQPPMEVYDGSSDPDKHLENIEAMLNYRGIQGEVKCKLFPTTLRKCAMNWYKSLPPKSINSWSDLCHQFTTHFTASRRQPKPRPQSKLPSKRRKSHFVTILSDSTLRLYKSEQMIG</sequence>
<name>A0A392Q0L7_9FABA</name>
<feature type="region of interest" description="Disordered" evidence="1">
    <location>
        <begin position="103"/>
        <end position="124"/>
    </location>
</feature>
<dbReference type="PANTHER" id="PTHR33223:SF10">
    <property type="entry name" value="AMINOTRANSFERASE-LIKE PLANT MOBILE DOMAIN-CONTAINING PROTEIN"/>
    <property type="match status" value="1"/>
</dbReference>
<proteinExistence type="predicted"/>
<feature type="non-terminal residue" evidence="3">
    <location>
        <position position="1"/>
    </location>
</feature>
<organism evidence="3 4">
    <name type="scientific">Trifolium medium</name>
    <dbReference type="NCBI Taxonomy" id="97028"/>
    <lineage>
        <taxon>Eukaryota</taxon>
        <taxon>Viridiplantae</taxon>
        <taxon>Streptophyta</taxon>
        <taxon>Embryophyta</taxon>
        <taxon>Tracheophyta</taxon>
        <taxon>Spermatophyta</taxon>
        <taxon>Magnoliopsida</taxon>
        <taxon>eudicotyledons</taxon>
        <taxon>Gunneridae</taxon>
        <taxon>Pentapetalae</taxon>
        <taxon>rosids</taxon>
        <taxon>fabids</taxon>
        <taxon>Fabales</taxon>
        <taxon>Fabaceae</taxon>
        <taxon>Papilionoideae</taxon>
        <taxon>50 kb inversion clade</taxon>
        <taxon>NPAAA clade</taxon>
        <taxon>Hologalegina</taxon>
        <taxon>IRL clade</taxon>
        <taxon>Trifolieae</taxon>
        <taxon>Trifolium</taxon>
    </lineage>
</organism>
<feature type="region of interest" description="Disordered" evidence="1">
    <location>
        <begin position="1"/>
        <end position="44"/>
    </location>
</feature>
<dbReference type="AlphaFoldDB" id="A0A392Q0L7"/>
<dbReference type="Proteomes" id="UP000265520">
    <property type="component" value="Unassembled WGS sequence"/>
</dbReference>
<dbReference type="PANTHER" id="PTHR33223">
    <property type="entry name" value="CCHC-TYPE DOMAIN-CONTAINING PROTEIN"/>
    <property type="match status" value="1"/>
</dbReference>
<dbReference type="Pfam" id="PF03732">
    <property type="entry name" value="Retrotrans_gag"/>
    <property type="match status" value="1"/>
</dbReference>
<evidence type="ECO:0000256" key="1">
    <source>
        <dbReference type="SAM" id="MobiDB-lite"/>
    </source>
</evidence>
<dbReference type="InterPro" id="IPR005162">
    <property type="entry name" value="Retrotrans_gag_dom"/>
</dbReference>
<accession>A0A392Q0L7</accession>